<accession>A0A6J5RH60</accession>
<proteinExistence type="predicted"/>
<sequence>MNDITLTLTLNEINLIMSALGNAPYVQVAELIGKVKQQAQSQLETVESK</sequence>
<name>A0A6J5RH60_9CAUD</name>
<reference evidence="1" key="1">
    <citation type="submission" date="2020-05" db="EMBL/GenBank/DDBJ databases">
        <authorList>
            <person name="Chiriac C."/>
            <person name="Salcher M."/>
            <person name="Ghai R."/>
            <person name="Kavagutti S V."/>
        </authorList>
    </citation>
    <scope>NUCLEOTIDE SEQUENCE</scope>
</reference>
<gene>
    <name evidence="1" type="ORF">UFOVP1295_68</name>
</gene>
<protein>
    <submittedName>
        <fullName evidence="1">Uncharacterized protein</fullName>
    </submittedName>
</protein>
<dbReference type="EMBL" id="LR797242">
    <property type="protein sequence ID" value="CAB4196269.1"/>
    <property type="molecule type" value="Genomic_DNA"/>
</dbReference>
<evidence type="ECO:0000313" key="1">
    <source>
        <dbReference type="EMBL" id="CAB4196269.1"/>
    </source>
</evidence>
<organism evidence="1">
    <name type="scientific">uncultured Caudovirales phage</name>
    <dbReference type="NCBI Taxonomy" id="2100421"/>
    <lineage>
        <taxon>Viruses</taxon>
        <taxon>Duplodnaviria</taxon>
        <taxon>Heunggongvirae</taxon>
        <taxon>Uroviricota</taxon>
        <taxon>Caudoviricetes</taxon>
        <taxon>Peduoviridae</taxon>
        <taxon>Maltschvirus</taxon>
        <taxon>Maltschvirus maltsch</taxon>
    </lineage>
</organism>